<accession>A0A368QV93</accession>
<evidence type="ECO:0008006" key="3">
    <source>
        <dbReference type="Google" id="ProtNLM"/>
    </source>
</evidence>
<reference evidence="2" key="1">
    <citation type="journal article" date="2012" name="Nat. Biotechnol.">
        <title>Reference genome sequence of the model plant Setaria.</title>
        <authorList>
            <person name="Bennetzen J.L."/>
            <person name="Schmutz J."/>
            <person name="Wang H."/>
            <person name="Percifield R."/>
            <person name="Hawkins J."/>
            <person name="Pontaroli A.C."/>
            <person name="Estep M."/>
            <person name="Feng L."/>
            <person name="Vaughn J.N."/>
            <person name="Grimwood J."/>
            <person name="Jenkins J."/>
            <person name="Barry K."/>
            <person name="Lindquist E."/>
            <person name="Hellsten U."/>
            <person name="Deshpande S."/>
            <person name="Wang X."/>
            <person name="Wu X."/>
            <person name="Mitros T."/>
            <person name="Triplett J."/>
            <person name="Yang X."/>
            <person name="Ye C.Y."/>
            <person name="Mauro-Herrera M."/>
            <person name="Wang L."/>
            <person name="Li P."/>
            <person name="Sharma M."/>
            <person name="Sharma R."/>
            <person name="Ronald P.C."/>
            <person name="Panaud O."/>
            <person name="Kellogg E.A."/>
            <person name="Brutnell T.P."/>
            <person name="Doust A.N."/>
            <person name="Tuskan G.A."/>
            <person name="Rokhsar D."/>
            <person name="Devos K.M."/>
        </authorList>
    </citation>
    <scope>NUCLEOTIDE SEQUENCE [LARGE SCALE GENOMIC DNA]</scope>
    <source>
        <strain evidence="2">Yugu1</strain>
    </source>
</reference>
<feature type="chain" id="PRO_5016760983" description="Secreted protein" evidence="1">
    <location>
        <begin position="19"/>
        <end position="151"/>
    </location>
</feature>
<sequence length="151" mass="16612">MNLVRLLFLLLAAVVGGAVEWICWGFRGLGCPPSSSSFSEFWLLVSFSGLLELRLRVPGRVKASGSPESTSPTADVWLPSMCCSFPLFGVRSSIWTGAGGGLELWATAWGSDGSPQLDLRRKKSSRVLFVIFWFLRVRCVREGCTVLSFIF</sequence>
<reference evidence="2" key="2">
    <citation type="submission" date="2015-07" db="EMBL/GenBank/DDBJ databases">
        <authorList>
            <person name="Noorani M."/>
        </authorList>
    </citation>
    <scope>NUCLEOTIDE SEQUENCE</scope>
    <source>
        <strain evidence="2">Yugu1</strain>
    </source>
</reference>
<feature type="signal peptide" evidence="1">
    <location>
        <begin position="1"/>
        <end position="18"/>
    </location>
</feature>
<organism evidence="2">
    <name type="scientific">Setaria italica</name>
    <name type="common">Foxtail millet</name>
    <name type="synonym">Panicum italicum</name>
    <dbReference type="NCBI Taxonomy" id="4555"/>
    <lineage>
        <taxon>Eukaryota</taxon>
        <taxon>Viridiplantae</taxon>
        <taxon>Streptophyta</taxon>
        <taxon>Embryophyta</taxon>
        <taxon>Tracheophyta</taxon>
        <taxon>Spermatophyta</taxon>
        <taxon>Magnoliopsida</taxon>
        <taxon>Liliopsida</taxon>
        <taxon>Poales</taxon>
        <taxon>Poaceae</taxon>
        <taxon>PACMAD clade</taxon>
        <taxon>Panicoideae</taxon>
        <taxon>Panicodae</taxon>
        <taxon>Paniceae</taxon>
        <taxon>Cenchrinae</taxon>
        <taxon>Setaria</taxon>
    </lineage>
</organism>
<proteinExistence type="predicted"/>
<dbReference type="AlphaFoldDB" id="A0A368QV93"/>
<keyword evidence="1" id="KW-0732">Signal</keyword>
<gene>
    <name evidence="2" type="ORF">SETIT_4G169600v2</name>
</gene>
<evidence type="ECO:0000313" key="2">
    <source>
        <dbReference type="EMBL" id="RCV21832.1"/>
    </source>
</evidence>
<evidence type="ECO:0000256" key="1">
    <source>
        <dbReference type="SAM" id="SignalP"/>
    </source>
</evidence>
<dbReference type="EMBL" id="CM003531">
    <property type="protein sequence ID" value="RCV21832.1"/>
    <property type="molecule type" value="Genomic_DNA"/>
</dbReference>
<name>A0A368QV93_SETIT</name>
<protein>
    <recommendedName>
        <fullName evidence="3">Secreted protein</fullName>
    </recommendedName>
</protein>